<dbReference type="InterPro" id="IPR011650">
    <property type="entry name" value="Peptidase_M20_dimer"/>
</dbReference>
<gene>
    <name evidence="6" type="ORF">BO88DRAFT_400749</name>
</gene>
<proteinExistence type="inferred from homology"/>
<dbReference type="Gene3D" id="3.40.630.10">
    <property type="entry name" value="Zn peptidases"/>
    <property type="match status" value="1"/>
</dbReference>
<reference evidence="6" key="1">
    <citation type="submission" date="2016-12" db="EMBL/GenBank/DDBJ databases">
        <title>The genomes of Aspergillus section Nigri reveals drivers in fungal speciation.</title>
        <authorList>
            <consortium name="DOE Joint Genome Institute"/>
            <person name="Vesth T.C."/>
            <person name="Nybo J."/>
            <person name="Theobald S."/>
            <person name="Brandl J."/>
            <person name="Frisvad J.C."/>
            <person name="Nielsen K.F."/>
            <person name="Lyhne E.K."/>
            <person name="Kogle M.E."/>
            <person name="Kuo A."/>
            <person name="Riley R."/>
            <person name="Clum A."/>
            <person name="Nolan M."/>
            <person name="Lipzen A."/>
            <person name="Salamov A."/>
            <person name="Henrissat B."/>
            <person name="Wiebenga A."/>
            <person name="De Vries R.P."/>
            <person name="Grigoriev I.V."/>
            <person name="Mortensen U.H."/>
            <person name="Andersen M.R."/>
            <person name="Baker S.E."/>
        </authorList>
    </citation>
    <scope>NUCLEOTIDE SEQUENCE [LARGE SCALE GENOMIC DNA]</scope>
    <source>
        <strain evidence="6">CBS 113365</strain>
    </source>
</reference>
<dbReference type="PANTHER" id="PTHR11014">
    <property type="entry name" value="PEPTIDASE M20 FAMILY MEMBER"/>
    <property type="match status" value="1"/>
</dbReference>
<dbReference type="CDD" id="cd05664">
    <property type="entry name" value="M20_Acy1-like"/>
    <property type="match status" value="1"/>
</dbReference>
<dbReference type="Proteomes" id="UP000248405">
    <property type="component" value="Unassembled WGS sequence"/>
</dbReference>
<evidence type="ECO:0000256" key="3">
    <source>
        <dbReference type="ARBA" id="ARBA00022801"/>
    </source>
</evidence>
<keyword evidence="3" id="KW-0378">Hydrolase</keyword>
<evidence type="ECO:0000256" key="2">
    <source>
        <dbReference type="ARBA" id="ARBA00006247"/>
    </source>
</evidence>
<dbReference type="InterPro" id="IPR002933">
    <property type="entry name" value="Peptidase_M20"/>
</dbReference>
<dbReference type="NCBIfam" id="TIGR01891">
    <property type="entry name" value="amidohydrolases"/>
    <property type="match status" value="1"/>
</dbReference>
<dbReference type="PANTHER" id="PTHR11014:SF63">
    <property type="entry name" value="METALLOPEPTIDASE, PUTATIVE (AFU_ORTHOLOGUE AFUA_6G09600)-RELATED"/>
    <property type="match status" value="1"/>
</dbReference>
<dbReference type="SUPFAM" id="SSF55031">
    <property type="entry name" value="Bacterial exopeptidase dimerisation domain"/>
    <property type="match status" value="1"/>
</dbReference>
<dbReference type="RefSeq" id="XP_025568924.1">
    <property type="nucleotide sequence ID" value="XM_025705667.1"/>
</dbReference>
<keyword evidence="4" id="KW-0479">Metal-binding</keyword>
<feature type="binding site" evidence="4">
    <location>
        <position position="144"/>
    </location>
    <ligand>
        <name>Mn(2+)</name>
        <dbReference type="ChEBI" id="CHEBI:29035"/>
        <label>2</label>
    </ligand>
</feature>
<dbReference type="GeneID" id="37210259"/>
<dbReference type="InterPro" id="IPR036264">
    <property type="entry name" value="Bact_exopeptidase_dim_dom"/>
</dbReference>
<evidence type="ECO:0000256" key="4">
    <source>
        <dbReference type="PIRSR" id="PIRSR005962-1"/>
    </source>
</evidence>
<dbReference type="EMBL" id="KZ821614">
    <property type="protein sequence ID" value="PYH75130.1"/>
    <property type="molecule type" value="Genomic_DNA"/>
</dbReference>
<comment type="similarity">
    <text evidence="1">Belongs to the peptidase M20 family.</text>
</comment>
<evidence type="ECO:0000259" key="5">
    <source>
        <dbReference type="Pfam" id="PF07687"/>
    </source>
</evidence>
<dbReference type="GO" id="GO:0046872">
    <property type="term" value="F:metal ion binding"/>
    <property type="evidence" value="ECO:0007669"/>
    <property type="project" value="UniProtKB-KW"/>
</dbReference>
<comment type="similarity">
    <text evidence="2">Belongs to the peptidase M20A family.</text>
</comment>
<dbReference type="Gene3D" id="3.30.70.360">
    <property type="match status" value="1"/>
</dbReference>
<dbReference type="InterPro" id="IPR017439">
    <property type="entry name" value="Amidohydrolase"/>
</dbReference>
<accession>A0A319BUY4</accession>
<dbReference type="OrthoDB" id="6119954at2759"/>
<dbReference type="GO" id="GO:0016787">
    <property type="term" value="F:hydrolase activity"/>
    <property type="evidence" value="ECO:0007669"/>
    <property type="project" value="UniProtKB-KW"/>
</dbReference>
<feature type="binding site" evidence="4">
    <location>
        <position position="180"/>
    </location>
    <ligand>
        <name>Mn(2+)</name>
        <dbReference type="ChEBI" id="CHEBI:29035"/>
        <label>2</label>
    </ligand>
</feature>
<dbReference type="Pfam" id="PF01546">
    <property type="entry name" value="Peptidase_M20"/>
    <property type="match status" value="1"/>
</dbReference>
<evidence type="ECO:0000313" key="7">
    <source>
        <dbReference type="Proteomes" id="UP000248405"/>
    </source>
</evidence>
<dbReference type="FunFam" id="3.30.70.360:FF:000001">
    <property type="entry name" value="N-acetyldiaminopimelate deacetylase"/>
    <property type="match status" value="1"/>
</dbReference>
<protein>
    <submittedName>
        <fullName evidence="6">Zinc metallopeptidase</fullName>
    </submittedName>
</protein>
<evidence type="ECO:0000256" key="1">
    <source>
        <dbReference type="ARBA" id="ARBA00006153"/>
    </source>
</evidence>
<dbReference type="PIRSF" id="PIRSF005962">
    <property type="entry name" value="Pept_M20D_amidohydro"/>
    <property type="match status" value="1"/>
</dbReference>
<comment type="cofactor">
    <cofactor evidence="4">
        <name>Mn(2+)</name>
        <dbReference type="ChEBI" id="CHEBI:29035"/>
    </cofactor>
    <text evidence="4">The Mn(2+) ion enhances activity.</text>
</comment>
<organism evidence="6 7">
    <name type="scientific">Aspergillus vadensis (strain CBS 113365 / IMI 142717 / IBT 24658)</name>
    <dbReference type="NCBI Taxonomy" id="1448311"/>
    <lineage>
        <taxon>Eukaryota</taxon>
        <taxon>Fungi</taxon>
        <taxon>Dikarya</taxon>
        <taxon>Ascomycota</taxon>
        <taxon>Pezizomycotina</taxon>
        <taxon>Eurotiomycetes</taxon>
        <taxon>Eurotiomycetidae</taxon>
        <taxon>Eurotiales</taxon>
        <taxon>Aspergillaceae</taxon>
        <taxon>Aspergillus</taxon>
        <taxon>Aspergillus subgen. Circumdati</taxon>
    </lineage>
</organism>
<feature type="domain" description="Peptidase M20 dimerisation" evidence="5">
    <location>
        <begin position="229"/>
        <end position="325"/>
    </location>
</feature>
<sequence length="448" mass="48250">MQIRHAGEYAHSVSQCAQFQSMKLMIDVTASETALKDILEEARPDLTPFEDIYRDIHSNPELSFCEERTSAIAAQHLKELGYEVHTHIGGYGVAGVLKNGAGPTILLRADMDALPVQEKTGLPYASTKVAKNKDGVEVPVMHACGHDTHVVSLMASASLLQSARTHWTGTLICLFQPAEELLSGSRAMIDDGLYDKIPAPDVVLAAHVMPLKAGTVSVRSGRLLTAADSFNVRIFGKGGHGSAPEACIDPVVTGAAIILKLQTIVGREVPPGQLAVVTCGYIQAGIAANVIPDTLDFKLDVRTCDDSIRERVIRAIKRIIRAECEAAGCEKEPQIDHIMSTPATINDHATVRALCNTFGSYFGKRLIESDPAGASEDFSLLARAVNAPYVMWTYGGIDPETWDNAVKNDAIKDLPSNHSPFFAPVIQPTLQTAVDAMSLGALTFLKRN</sequence>
<keyword evidence="7" id="KW-1185">Reference proteome</keyword>
<name>A0A319BUY4_ASPVC</name>
<dbReference type="SUPFAM" id="SSF53187">
    <property type="entry name" value="Zn-dependent exopeptidases"/>
    <property type="match status" value="1"/>
</dbReference>
<feature type="binding site" evidence="4">
    <location>
        <position position="146"/>
    </location>
    <ligand>
        <name>Mn(2+)</name>
        <dbReference type="ChEBI" id="CHEBI:29035"/>
        <label>2</label>
    </ligand>
</feature>
<evidence type="ECO:0000313" key="6">
    <source>
        <dbReference type="EMBL" id="PYH75130.1"/>
    </source>
</evidence>
<dbReference type="Pfam" id="PF07687">
    <property type="entry name" value="M20_dimer"/>
    <property type="match status" value="1"/>
</dbReference>
<keyword evidence="4" id="KW-0464">Manganese</keyword>
<feature type="binding site" evidence="4">
    <location>
        <position position="207"/>
    </location>
    <ligand>
        <name>Mn(2+)</name>
        <dbReference type="ChEBI" id="CHEBI:29035"/>
        <label>2</label>
    </ligand>
</feature>
<dbReference type="AlphaFoldDB" id="A0A319BUY4"/>